<organism evidence="2">
    <name type="scientific">Panicum hallii</name>
    <dbReference type="NCBI Taxonomy" id="206008"/>
    <lineage>
        <taxon>Eukaryota</taxon>
        <taxon>Viridiplantae</taxon>
        <taxon>Streptophyta</taxon>
        <taxon>Embryophyta</taxon>
        <taxon>Tracheophyta</taxon>
        <taxon>Spermatophyta</taxon>
        <taxon>Magnoliopsida</taxon>
        <taxon>Liliopsida</taxon>
        <taxon>Poales</taxon>
        <taxon>Poaceae</taxon>
        <taxon>PACMAD clade</taxon>
        <taxon>Panicoideae</taxon>
        <taxon>Panicodae</taxon>
        <taxon>Paniceae</taxon>
        <taxon>Panicinae</taxon>
        <taxon>Panicum</taxon>
        <taxon>Panicum sect. Panicum</taxon>
    </lineage>
</organism>
<accession>A0A2T8KUF8</accession>
<evidence type="ECO:0000256" key="1">
    <source>
        <dbReference type="SAM" id="MobiDB-lite"/>
    </source>
</evidence>
<feature type="compositionally biased region" description="Low complexity" evidence="1">
    <location>
        <begin position="34"/>
        <end position="49"/>
    </location>
</feature>
<proteinExistence type="predicted"/>
<reference evidence="2" key="1">
    <citation type="submission" date="2018-04" db="EMBL/GenBank/DDBJ databases">
        <title>WGS assembly of Panicum hallii.</title>
        <authorList>
            <person name="Lovell J."/>
            <person name="Jenkins J."/>
            <person name="Lowry D."/>
            <person name="Mamidi S."/>
            <person name="Sreedasyam A."/>
            <person name="Weng X."/>
            <person name="Barry K."/>
            <person name="Bonette J."/>
            <person name="Campitelli B."/>
            <person name="Daum C."/>
            <person name="Gordon S."/>
            <person name="Gould B."/>
            <person name="Lipzen A."/>
            <person name="Macqueen A."/>
            <person name="Palacio-Mejia J."/>
            <person name="Plott C."/>
            <person name="Shakirov E."/>
            <person name="Shu S."/>
            <person name="Yoshinaga Y."/>
            <person name="Zane M."/>
            <person name="Rokhsar D."/>
            <person name="Grimwood J."/>
            <person name="Schmutz J."/>
            <person name="Juenger T."/>
        </authorList>
    </citation>
    <scope>NUCLEOTIDE SEQUENCE [LARGE SCALE GENOMIC DNA]</scope>
    <source>
        <strain evidence="2">FIL2</strain>
    </source>
</reference>
<name>A0A2T8KUF8_9POAL</name>
<dbReference type="Gramene" id="PVH65806">
    <property type="protein sequence ID" value="PVH65806"/>
    <property type="gene ID" value="PAHAL_1G081200"/>
</dbReference>
<feature type="region of interest" description="Disordered" evidence="1">
    <location>
        <begin position="112"/>
        <end position="184"/>
    </location>
</feature>
<gene>
    <name evidence="2" type="ORF">PAHAL_1G081200</name>
</gene>
<feature type="region of interest" description="Disordered" evidence="1">
    <location>
        <begin position="22"/>
        <end position="49"/>
    </location>
</feature>
<protein>
    <submittedName>
        <fullName evidence="2">Uncharacterized protein</fullName>
    </submittedName>
</protein>
<dbReference type="EMBL" id="CM008046">
    <property type="protein sequence ID" value="PVH65806.1"/>
    <property type="molecule type" value="Genomic_DNA"/>
</dbReference>
<dbReference type="Proteomes" id="UP000243499">
    <property type="component" value="Chromosome 1"/>
</dbReference>
<evidence type="ECO:0000313" key="2">
    <source>
        <dbReference type="EMBL" id="PVH65806.1"/>
    </source>
</evidence>
<sequence length="184" mass="19975">MPMTLLPRTANVSTHWYSIRITGGSGRRGRAPNSNLSAMSPSGSSASDAEPVLGVVQDEVQMLLLPRARLLPADARPLRRRSSGADALRLVPDISVSPPPLHPAPVTAALSLASSGHRSPSLVPETSPREATPGKTGGTSVARRRRMELMRRPRRRLRNDRHAHIVPCSAPSENLRRRRTNSAR</sequence>
<dbReference type="AlphaFoldDB" id="A0A2T8KUF8"/>
<feature type="compositionally biased region" description="Basic residues" evidence="1">
    <location>
        <begin position="142"/>
        <end position="161"/>
    </location>
</feature>